<organism evidence="2 3">
    <name type="scientific">Oldenlandia corymbosa var. corymbosa</name>
    <dbReference type="NCBI Taxonomy" id="529605"/>
    <lineage>
        <taxon>Eukaryota</taxon>
        <taxon>Viridiplantae</taxon>
        <taxon>Streptophyta</taxon>
        <taxon>Embryophyta</taxon>
        <taxon>Tracheophyta</taxon>
        <taxon>Spermatophyta</taxon>
        <taxon>Magnoliopsida</taxon>
        <taxon>eudicotyledons</taxon>
        <taxon>Gunneridae</taxon>
        <taxon>Pentapetalae</taxon>
        <taxon>asterids</taxon>
        <taxon>lamiids</taxon>
        <taxon>Gentianales</taxon>
        <taxon>Rubiaceae</taxon>
        <taxon>Rubioideae</taxon>
        <taxon>Spermacoceae</taxon>
        <taxon>Hedyotis-Oldenlandia complex</taxon>
        <taxon>Oldenlandia</taxon>
    </lineage>
</organism>
<evidence type="ECO:0000313" key="3">
    <source>
        <dbReference type="Proteomes" id="UP001161247"/>
    </source>
</evidence>
<dbReference type="AlphaFoldDB" id="A0AAV1D347"/>
<reference evidence="2" key="1">
    <citation type="submission" date="2023-03" db="EMBL/GenBank/DDBJ databases">
        <authorList>
            <person name="Julca I."/>
        </authorList>
    </citation>
    <scope>NUCLEOTIDE SEQUENCE</scope>
</reference>
<proteinExistence type="predicted"/>
<feature type="region of interest" description="Disordered" evidence="1">
    <location>
        <begin position="1"/>
        <end position="31"/>
    </location>
</feature>
<gene>
    <name evidence="2" type="ORF">OLC1_LOCUS11128</name>
</gene>
<evidence type="ECO:0000256" key="1">
    <source>
        <dbReference type="SAM" id="MobiDB-lite"/>
    </source>
</evidence>
<evidence type="ECO:0000313" key="2">
    <source>
        <dbReference type="EMBL" id="CAI9101565.1"/>
    </source>
</evidence>
<name>A0AAV1D347_OLDCO</name>
<dbReference type="Proteomes" id="UP001161247">
    <property type="component" value="Chromosome 4"/>
</dbReference>
<keyword evidence="3" id="KW-1185">Reference proteome</keyword>
<accession>A0AAV1D347</accession>
<protein>
    <submittedName>
        <fullName evidence="2">OLC1v1038925C1</fullName>
    </submittedName>
</protein>
<sequence length="142" mass="16260">MIPPGIKTPNHVFIPPSHHRKHQPGQERVTPVDETQPVFLQVRNWQRRRPLNQTATFRWTWQTGVRNWKAKRVPVGMRLAKLAVTDKTCDNARCGGVEEDEDRRGVGCGFGDSCAFSSESTAGFARLARVRRDMFCSKKVWK</sequence>
<dbReference type="EMBL" id="OX459121">
    <property type="protein sequence ID" value="CAI9101565.1"/>
    <property type="molecule type" value="Genomic_DNA"/>
</dbReference>